<keyword evidence="2" id="KW-1133">Transmembrane helix</keyword>
<dbReference type="RefSeq" id="WP_138169382.1">
    <property type="nucleotide sequence ID" value="NZ_VAWA01000003.1"/>
</dbReference>
<dbReference type="OrthoDB" id="4965307at2"/>
<evidence type="ECO:0000313" key="4">
    <source>
        <dbReference type="Proteomes" id="UP000306544"/>
    </source>
</evidence>
<evidence type="ECO:0000256" key="2">
    <source>
        <dbReference type="SAM" id="Phobius"/>
    </source>
</evidence>
<evidence type="ECO:0000313" key="3">
    <source>
        <dbReference type="EMBL" id="TLP78868.1"/>
    </source>
</evidence>
<accession>A0A5R9AJV1</accession>
<protein>
    <submittedName>
        <fullName evidence="3">Uncharacterized protein</fullName>
    </submittedName>
</protein>
<feature type="transmembrane region" description="Helical" evidence="2">
    <location>
        <begin position="20"/>
        <end position="45"/>
    </location>
</feature>
<dbReference type="AlphaFoldDB" id="A0A5R9AJV1"/>
<reference evidence="3 4" key="1">
    <citation type="submission" date="2019-05" db="EMBL/GenBank/DDBJ databases">
        <title>Nesterenkonia sp. GY239, isolated from the Southern Atlantic Ocean.</title>
        <authorList>
            <person name="Zhang G."/>
        </authorList>
    </citation>
    <scope>NUCLEOTIDE SEQUENCE [LARGE SCALE GENOMIC DNA]</scope>
    <source>
        <strain evidence="3 4">GY239</strain>
    </source>
</reference>
<sequence>MSRTTLSSAPHARSRSYPSIGWVIAVLMASIAVVACVIVAAAWVVGGRSAPMTASVQELLPPEPRQSPPVTSGDAETEAVSAVQPPEAPESMLSEAAAVRPGDQDAGAVVEIPVQQLNDLKSFGWAVPFLDRSGFSPELVRTSSAGGERTVHVHFSDGTDVISVAETRAETGERDLSPLRDKLDDVVELSQVRMEAVELSTGHESTLYISEESEAWAAGVETPHVRYLISASLDPAAAEDLASWVMITDRSRVHLSDSAPGPADRLERGFDEILTWFDAG</sequence>
<evidence type="ECO:0000256" key="1">
    <source>
        <dbReference type="SAM" id="MobiDB-lite"/>
    </source>
</evidence>
<gene>
    <name evidence="3" type="ORF">FEF27_03110</name>
</gene>
<keyword evidence="2" id="KW-0472">Membrane</keyword>
<organism evidence="3 4">
    <name type="scientific">Nesterenkonia sphaerica</name>
    <dbReference type="NCBI Taxonomy" id="1804988"/>
    <lineage>
        <taxon>Bacteria</taxon>
        <taxon>Bacillati</taxon>
        <taxon>Actinomycetota</taxon>
        <taxon>Actinomycetes</taxon>
        <taxon>Micrococcales</taxon>
        <taxon>Micrococcaceae</taxon>
        <taxon>Nesterenkonia</taxon>
    </lineage>
</organism>
<dbReference type="Proteomes" id="UP000306544">
    <property type="component" value="Unassembled WGS sequence"/>
</dbReference>
<comment type="caution">
    <text evidence="3">The sequence shown here is derived from an EMBL/GenBank/DDBJ whole genome shotgun (WGS) entry which is preliminary data.</text>
</comment>
<name>A0A5R9AJV1_9MICC</name>
<proteinExistence type="predicted"/>
<dbReference type="EMBL" id="VAWA01000003">
    <property type="protein sequence ID" value="TLP78868.1"/>
    <property type="molecule type" value="Genomic_DNA"/>
</dbReference>
<keyword evidence="2" id="KW-0812">Transmembrane</keyword>
<feature type="region of interest" description="Disordered" evidence="1">
    <location>
        <begin position="56"/>
        <end position="89"/>
    </location>
</feature>
<keyword evidence="4" id="KW-1185">Reference proteome</keyword>